<proteinExistence type="predicted"/>
<evidence type="ECO:0000313" key="1">
    <source>
        <dbReference type="EMBL" id="GAI31011.1"/>
    </source>
</evidence>
<dbReference type="EMBL" id="BARV01014308">
    <property type="protein sequence ID" value="GAI31011.1"/>
    <property type="molecule type" value="Genomic_DNA"/>
</dbReference>
<dbReference type="AlphaFoldDB" id="X1NLD5"/>
<organism evidence="1">
    <name type="scientific">marine sediment metagenome</name>
    <dbReference type="NCBI Taxonomy" id="412755"/>
    <lineage>
        <taxon>unclassified sequences</taxon>
        <taxon>metagenomes</taxon>
        <taxon>ecological metagenomes</taxon>
    </lineage>
</organism>
<sequence>ASGIAIRFFFLTILAVVSALKGETFTLFGDSRLSFMGADYAIQAYYGIWDLFNQRSTLLPDTYGYT</sequence>
<accession>X1NLD5</accession>
<name>X1NLD5_9ZZZZ</name>
<reference evidence="1" key="1">
    <citation type="journal article" date="2014" name="Front. Microbiol.">
        <title>High frequency of phylogenetically diverse reductive dehalogenase-homologous genes in deep subseafloor sedimentary metagenomes.</title>
        <authorList>
            <person name="Kawai M."/>
            <person name="Futagami T."/>
            <person name="Toyoda A."/>
            <person name="Takaki Y."/>
            <person name="Nishi S."/>
            <person name="Hori S."/>
            <person name="Arai W."/>
            <person name="Tsubouchi T."/>
            <person name="Morono Y."/>
            <person name="Uchiyama I."/>
            <person name="Ito T."/>
            <person name="Fujiyama A."/>
            <person name="Inagaki F."/>
            <person name="Takami H."/>
        </authorList>
    </citation>
    <scope>NUCLEOTIDE SEQUENCE</scope>
    <source>
        <strain evidence="1">Expedition CK06-06</strain>
    </source>
</reference>
<feature type="non-terminal residue" evidence="1">
    <location>
        <position position="1"/>
    </location>
</feature>
<protein>
    <submittedName>
        <fullName evidence="1">Uncharacterized protein</fullName>
    </submittedName>
</protein>
<gene>
    <name evidence="1" type="ORF">S06H3_25096</name>
</gene>
<feature type="non-terminal residue" evidence="1">
    <location>
        <position position="66"/>
    </location>
</feature>
<comment type="caution">
    <text evidence="1">The sequence shown here is derived from an EMBL/GenBank/DDBJ whole genome shotgun (WGS) entry which is preliminary data.</text>
</comment>